<keyword evidence="1" id="KW-0732">Signal</keyword>
<gene>
    <name evidence="3" type="ORF">MtrunA17_Chr6g0475821</name>
</gene>
<dbReference type="Gramene" id="rna36631">
    <property type="protein sequence ID" value="RHN52019.1"/>
    <property type="gene ID" value="gene36631"/>
</dbReference>
<protein>
    <submittedName>
        <fullName evidence="3">Putative Late nodulin</fullName>
    </submittedName>
</protein>
<dbReference type="AlphaFoldDB" id="A0A396HFD0"/>
<comment type="caution">
    <text evidence="3">The sequence shown here is derived from an EMBL/GenBank/DDBJ whole genome shotgun (WGS) entry which is preliminary data.</text>
</comment>
<evidence type="ECO:0000313" key="3">
    <source>
        <dbReference type="EMBL" id="RHN52019.1"/>
    </source>
</evidence>
<dbReference type="GO" id="GO:0046872">
    <property type="term" value="F:metal ion binding"/>
    <property type="evidence" value="ECO:0007669"/>
    <property type="project" value="InterPro"/>
</dbReference>
<evidence type="ECO:0000256" key="1">
    <source>
        <dbReference type="SAM" id="SignalP"/>
    </source>
</evidence>
<dbReference type="EMBL" id="PSQE01000006">
    <property type="protein sequence ID" value="RHN52019.1"/>
    <property type="molecule type" value="Genomic_DNA"/>
</dbReference>
<reference evidence="3" key="1">
    <citation type="journal article" date="2018" name="Nat. Plants">
        <title>Whole-genome landscape of Medicago truncatula symbiotic genes.</title>
        <authorList>
            <person name="Pecrix Y."/>
            <person name="Gamas P."/>
            <person name="Carrere S."/>
        </authorList>
    </citation>
    <scope>NUCLEOTIDE SEQUENCE</scope>
    <source>
        <tissue evidence="3">Leaves</tissue>
    </source>
</reference>
<dbReference type="Proteomes" id="UP000265566">
    <property type="component" value="Chromosome 6"/>
</dbReference>
<feature type="signal peptide" evidence="1">
    <location>
        <begin position="1"/>
        <end position="22"/>
    </location>
</feature>
<organism evidence="3">
    <name type="scientific">Medicago truncatula</name>
    <name type="common">Barrel medic</name>
    <name type="synonym">Medicago tribuloides</name>
    <dbReference type="NCBI Taxonomy" id="3880"/>
    <lineage>
        <taxon>Eukaryota</taxon>
        <taxon>Viridiplantae</taxon>
        <taxon>Streptophyta</taxon>
        <taxon>Embryophyta</taxon>
        <taxon>Tracheophyta</taxon>
        <taxon>Spermatophyta</taxon>
        <taxon>Magnoliopsida</taxon>
        <taxon>eudicotyledons</taxon>
        <taxon>Gunneridae</taxon>
        <taxon>Pentapetalae</taxon>
        <taxon>rosids</taxon>
        <taxon>fabids</taxon>
        <taxon>Fabales</taxon>
        <taxon>Fabaceae</taxon>
        <taxon>Papilionoideae</taxon>
        <taxon>50 kb inversion clade</taxon>
        <taxon>NPAAA clade</taxon>
        <taxon>Hologalegina</taxon>
        <taxon>IRL clade</taxon>
        <taxon>Trifolieae</taxon>
        <taxon>Medicago</taxon>
    </lineage>
</organism>
<feature type="domain" description="Late nodulin" evidence="2">
    <location>
        <begin position="1"/>
        <end position="51"/>
    </location>
</feature>
<dbReference type="InterPro" id="IPR009810">
    <property type="entry name" value="Nodulin_late_dom"/>
</dbReference>
<dbReference type="Pfam" id="PF07127">
    <property type="entry name" value="Nodulin_late"/>
    <property type="match status" value="1"/>
</dbReference>
<evidence type="ECO:0000259" key="2">
    <source>
        <dbReference type="Pfam" id="PF07127"/>
    </source>
</evidence>
<accession>A0A396HFD0</accession>
<name>A0A396HFD0_MEDTR</name>
<proteinExistence type="predicted"/>
<feature type="chain" id="PRO_5017444601" evidence="1">
    <location>
        <begin position="23"/>
        <end position="61"/>
    </location>
</feature>
<sequence length="61" mass="7055">MAQFLIFVYTLIIFISLFLVEASPLQRPCVTVADCPPVKKPLKMWCIRQTCFYGFGKRPDL</sequence>